<proteinExistence type="predicted"/>
<dbReference type="WBParaSite" id="EgrG_002043300">
    <property type="protein sequence ID" value="EgrG_002043300"/>
    <property type="gene ID" value="EgrG_002043300"/>
</dbReference>
<dbReference type="AlphaFoldDB" id="A0A068WTV1"/>
<evidence type="ECO:0000256" key="1">
    <source>
        <dbReference type="SAM" id="MobiDB-lite"/>
    </source>
</evidence>
<accession>A0A068WTV1</accession>
<feature type="region of interest" description="Disordered" evidence="1">
    <location>
        <begin position="34"/>
        <end position="61"/>
    </location>
</feature>
<reference evidence="2" key="2">
    <citation type="submission" date="2014-06" db="EMBL/GenBank/DDBJ databases">
        <authorList>
            <person name="Aslett M."/>
        </authorList>
    </citation>
    <scope>NUCLEOTIDE SEQUENCE</scope>
</reference>
<dbReference type="EMBL" id="LK028592">
    <property type="protein sequence ID" value="CDS23592.1"/>
    <property type="molecule type" value="Genomic_DNA"/>
</dbReference>
<organism evidence="2">
    <name type="scientific">Echinococcus granulosus</name>
    <name type="common">Hydatid tapeworm</name>
    <dbReference type="NCBI Taxonomy" id="6210"/>
    <lineage>
        <taxon>Eukaryota</taxon>
        <taxon>Metazoa</taxon>
        <taxon>Spiralia</taxon>
        <taxon>Lophotrochozoa</taxon>
        <taxon>Platyhelminthes</taxon>
        <taxon>Cestoda</taxon>
        <taxon>Eucestoda</taxon>
        <taxon>Cyclophyllidea</taxon>
        <taxon>Taeniidae</taxon>
        <taxon>Echinococcus</taxon>
        <taxon>Echinococcus granulosus group</taxon>
    </lineage>
</organism>
<name>A0A068WTV1_ECHGR</name>
<evidence type="ECO:0000313" key="4">
    <source>
        <dbReference type="WBParaSite" id="EgrG_002043300"/>
    </source>
</evidence>
<gene>
    <name evidence="2" type="ORF">EgrG_002043300</name>
</gene>
<dbReference type="Proteomes" id="UP000492820">
    <property type="component" value="Unassembled WGS sequence"/>
</dbReference>
<evidence type="ECO:0000313" key="2">
    <source>
        <dbReference type="EMBL" id="CDS23592.1"/>
    </source>
</evidence>
<protein>
    <submittedName>
        <fullName evidence="4">Secreted protein</fullName>
    </submittedName>
</protein>
<reference evidence="4" key="3">
    <citation type="submission" date="2020-10" db="UniProtKB">
        <authorList>
            <consortium name="WormBaseParasite"/>
        </authorList>
    </citation>
    <scope>IDENTIFICATION</scope>
</reference>
<sequence length="77" mass="8241">MSIKFLLTTRQLPRCPVPVHSLLLLLNHLQDRKGEEATGGSKPNAVATNDCGDSSSAGDGNVLDVSKLECADYVIFL</sequence>
<evidence type="ECO:0000313" key="3">
    <source>
        <dbReference type="Proteomes" id="UP000492820"/>
    </source>
</evidence>
<reference evidence="2 3" key="1">
    <citation type="journal article" date="2013" name="Nature">
        <title>The genomes of four tapeworm species reveal adaptations to parasitism.</title>
        <authorList>
            <person name="Tsai I.J."/>
            <person name="Zarowiecki M."/>
            <person name="Holroyd N."/>
            <person name="Garciarrubio A."/>
            <person name="Sanchez-Flores A."/>
            <person name="Brooks K.L."/>
            <person name="Tracey A."/>
            <person name="Bobes R.J."/>
            <person name="Fragoso G."/>
            <person name="Sciutto E."/>
            <person name="Aslett M."/>
            <person name="Beasley H."/>
            <person name="Bennett H.M."/>
            <person name="Cai J."/>
            <person name="Camicia F."/>
            <person name="Clark R."/>
            <person name="Cucher M."/>
            <person name="De Silva N."/>
            <person name="Day T.A."/>
            <person name="Deplazes P."/>
            <person name="Estrada K."/>
            <person name="Fernandez C."/>
            <person name="Holland P.W."/>
            <person name="Hou J."/>
            <person name="Hu S."/>
            <person name="Huckvale T."/>
            <person name="Hung S.S."/>
            <person name="Kamenetzky L."/>
            <person name="Keane J.A."/>
            <person name="Kiss F."/>
            <person name="Koziol U."/>
            <person name="Lambert O."/>
            <person name="Liu K."/>
            <person name="Luo X."/>
            <person name="Luo Y."/>
            <person name="Macchiaroli N."/>
            <person name="Nichol S."/>
            <person name="Paps J."/>
            <person name="Parkinson J."/>
            <person name="Pouchkina-Stantcheva N."/>
            <person name="Riddiford N."/>
            <person name="Rosenzvit M."/>
            <person name="Salinas G."/>
            <person name="Wasmuth J.D."/>
            <person name="Zamanian M."/>
            <person name="Zheng Y."/>
            <person name="Cai X."/>
            <person name="Soberon X."/>
            <person name="Olson P.D."/>
            <person name="Laclette J.P."/>
            <person name="Brehm K."/>
            <person name="Berriman M."/>
            <person name="Garciarrubio A."/>
            <person name="Bobes R.J."/>
            <person name="Fragoso G."/>
            <person name="Sanchez-Flores A."/>
            <person name="Estrada K."/>
            <person name="Cevallos M.A."/>
            <person name="Morett E."/>
            <person name="Gonzalez V."/>
            <person name="Portillo T."/>
            <person name="Ochoa-Leyva A."/>
            <person name="Jose M.V."/>
            <person name="Sciutto E."/>
            <person name="Landa A."/>
            <person name="Jimenez L."/>
            <person name="Valdes V."/>
            <person name="Carrero J.C."/>
            <person name="Larralde C."/>
            <person name="Morales-Montor J."/>
            <person name="Limon-Lason J."/>
            <person name="Soberon X."/>
            <person name="Laclette J.P."/>
        </authorList>
    </citation>
    <scope>NUCLEOTIDE SEQUENCE [LARGE SCALE GENOMIC DNA]</scope>
</reference>